<evidence type="ECO:0000313" key="2">
    <source>
        <dbReference type="EMBL" id="MDQ0482272.1"/>
    </source>
</evidence>
<dbReference type="RefSeq" id="WP_301550122.1">
    <property type="nucleotide sequence ID" value="NZ_JAQRMZ010000001.1"/>
</dbReference>
<organism evidence="2 3">
    <name type="scientific">Guptibacillus hwajinpoensis</name>
    <dbReference type="NCBI Taxonomy" id="208199"/>
    <lineage>
        <taxon>Bacteria</taxon>
        <taxon>Bacillati</taxon>
        <taxon>Bacillota</taxon>
        <taxon>Bacilli</taxon>
        <taxon>Bacillales</taxon>
        <taxon>Guptibacillaceae</taxon>
        <taxon>Guptibacillus</taxon>
    </lineage>
</organism>
<feature type="region of interest" description="Disordered" evidence="1">
    <location>
        <begin position="32"/>
        <end position="60"/>
    </location>
</feature>
<accession>A0ABU0JYV7</accession>
<proteinExistence type="predicted"/>
<sequence>MEFVNAFPVKSDIKRALDKKTTLSKLERKMLDSCGTSGTGETPQARLSAPRRLTARPAESEHLERKFTPIQSLIVRKIELLNAKAFKSGFIFVLREKRVS</sequence>
<protein>
    <submittedName>
        <fullName evidence="2">Uncharacterized protein</fullName>
    </submittedName>
</protein>
<dbReference type="EMBL" id="JAUSWM010000002">
    <property type="protein sequence ID" value="MDQ0482272.1"/>
    <property type="molecule type" value="Genomic_DNA"/>
</dbReference>
<dbReference type="GeneID" id="301325297"/>
<evidence type="ECO:0000313" key="3">
    <source>
        <dbReference type="Proteomes" id="UP001226720"/>
    </source>
</evidence>
<name>A0ABU0JYV7_9BACL</name>
<evidence type="ECO:0000256" key="1">
    <source>
        <dbReference type="SAM" id="MobiDB-lite"/>
    </source>
</evidence>
<gene>
    <name evidence="2" type="ORF">QO000_001241</name>
</gene>
<keyword evidence="3" id="KW-1185">Reference proteome</keyword>
<dbReference type="Proteomes" id="UP001226720">
    <property type="component" value="Unassembled WGS sequence"/>
</dbReference>
<comment type="caution">
    <text evidence="2">The sequence shown here is derived from an EMBL/GenBank/DDBJ whole genome shotgun (WGS) entry which is preliminary data.</text>
</comment>
<reference evidence="2" key="1">
    <citation type="submission" date="2023-07" db="EMBL/GenBank/DDBJ databases">
        <title>Genomic Encyclopedia of Type Strains, Phase IV (KMG-IV): sequencing the most valuable type-strain genomes for metagenomic binning, comparative biology and taxonomic classification.</title>
        <authorList>
            <person name="Goeker M."/>
        </authorList>
    </citation>
    <scope>NUCLEOTIDE SEQUENCE [LARGE SCALE GENOMIC DNA]</scope>
    <source>
        <strain evidence="2">JSM 076093</strain>
    </source>
</reference>